<evidence type="ECO:0000256" key="1">
    <source>
        <dbReference type="ARBA" id="ARBA00023015"/>
    </source>
</evidence>
<dbReference type="Proteomes" id="UP000266340">
    <property type="component" value="Unassembled WGS sequence"/>
</dbReference>
<dbReference type="SUPFAM" id="SSF53807">
    <property type="entry name" value="Helical backbone' metal receptor"/>
    <property type="match status" value="1"/>
</dbReference>
<accession>A0A398CRP3</accession>
<dbReference type="AlphaFoldDB" id="A0A398CRP3"/>
<dbReference type="PANTHER" id="PTHR43280">
    <property type="entry name" value="ARAC-FAMILY TRANSCRIPTIONAL REGULATOR"/>
    <property type="match status" value="1"/>
</dbReference>
<evidence type="ECO:0000313" key="7">
    <source>
        <dbReference type="Proteomes" id="UP000266340"/>
    </source>
</evidence>
<dbReference type="PROSITE" id="PS50983">
    <property type="entry name" value="FE_B12_PBP"/>
    <property type="match status" value="1"/>
</dbReference>
<proteinExistence type="predicted"/>
<gene>
    <name evidence="6" type="ORF">D3H35_05075</name>
</gene>
<dbReference type="Pfam" id="PF01497">
    <property type="entry name" value="Peripla_BP_2"/>
    <property type="match status" value="1"/>
</dbReference>
<dbReference type="PANTHER" id="PTHR43280:SF28">
    <property type="entry name" value="HTH-TYPE TRANSCRIPTIONAL ACTIVATOR RHAS"/>
    <property type="match status" value="1"/>
</dbReference>
<evidence type="ECO:0000256" key="2">
    <source>
        <dbReference type="ARBA" id="ARBA00023125"/>
    </source>
</evidence>
<dbReference type="SMART" id="SM00342">
    <property type="entry name" value="HTH_ARAC"/>
    <property type="match status" value="1"/>
</dbReference>
<dbReference type="InterPro" id="IPR018062">
    <property type="entry name" value="HTH_AraC-typ_CS"/>
</dbReference>
<evidence type="ECO:0000256" key="3">
    <source>
        <dbReference type="ARBA" id="ARBA00023163"/>
    </source>
</evidence>
<protein>
    <submittedName>
        <fullName evidence="6">Helix-turn-helix domain-containing protein</fullName>
    </submittedName>
</protein>
<comment type="caution">
    <text evidence="6">The sequence shown here is derived from an EMBL/GenBank/DDBJ whole genome shotgun (WGS) entry which is preliminary data.</text>
</comment>
<dbReference type="PROSITE" id="PS00041">
    <property type="entry name" value="HTH_ARAC_FAMILY_1"/>
    <property type="match status" value="1"/>
</dbReference>
<dbReference type="Gene3D" id="3.40.50.1980">
    <property type="entry name" value="Nitrogenase molybdenum iron protein domain"/>
    <property type="match status" value="2"/>
</dbReference>
<name>A0A398CRP3_9BACL</name>
<keyword evidence="3" id="KW-0804">Transcription</keyword>
<dbReference type="EMBL" id="QXJM01000023">
    <property type="protein sequence ID" value="RIE04840.1"/>
    <property type="molecule type" value="Genomic_DNA"/>
</dbReference>
<sequence length="572" mass="65040">MDNMCIVFGCEQMDFFDKISVIIILNRLYQRCLHLKRRDAPLLNTTFRTFHRVPISLKSHRYSPGSRLKPAMLRSASLLYVTGGRGRLLVDGNAHSLRPDLCVKLGAPATIELEADDKSELCIDFVQYRTMSIQCDGERLQAAWLEREADGFAAPLRSPSHMTALLSKLRTAMKDRSQEPSDRKQAVLCEMLDWVNEHEESRDAVSESLQRTIDYMNDHFAESIPLAALAGMAGLTPSSYCRAFKQAMGMTPGTYLTQIRLDLAKTMLAEPRSKLKEVAEWIGFQDELYFSRLFKKWEGIPPTVYMKKYEKKIAVVSGHLLQDHLLSLGVKPSAASGFPTFYRNASGFPSYLQDRLAATMPINSEKTVSSRDILRLSPDLILKTEFPDNPNDVEWLGANNTVIIDAHNSWDRYLMDVAVSIGKEPEAEKVVRDVKKTEKWGRKRLESIAKDGKWTIVRLLAGDCRMYGRSGHALSDLFYRDLGFRPDDGLEFVSYAGNALERLAALDPSNLLLIWSEPADIASFSEQPLWQRLKAVREKKVFCPDSKQWDPWGPIGRQYMIREMTKYFRSIG</sequence>
<feature type="domain" description="Fe/B12 periplasmic-binding" evidence="5">
    <location>
        <begin position="313"/>
        <end position="572"/>
    </location>
</feature>
<dbReference type="SUPFAM" id="SSF51215">
    <property type="entry name" value="Regulatory protein AraC"/>
    <property type="match status" value="1"/>
</dbReference>
<dbReference type="PROSITE" id="PS01124">
    <property type="entry name" value="HTH_ARAC_FAMILY_2"/>
    <property type="match status" value="1"/>
</dbReference>
<dbReference type="GO" id="GO:0043565">
    <property type="term" value="F:sequence-specific DNA binding"/>
    <property type="evidence" value="ECO:0007669"/>
    <property type="project" value="InterPro"/>
</dbReference>
<dbReference type="InterPro" id="IPR009057">
    <property type="entry name" value="Homeodomain-like_sf"/>
</dbReference>
<keyword evidence="2" id="KW-0238">DNA-binding</keyword>
<dbReference type="SUPFAM" id="SSF46689">
    <property type="entry name" value="Homeodomain-like"/>
    <property type="match status" value="2"/>
</dbReference>
<evidence type="ECO:0000259" key="4">
    <source>
        <dbReference type="PROSITE" id="PS01124"/>
    </source>
</evidence>
<organism evidence="6 7">
    <name type="scientific">Cohnella faecalis</name>
    <dbReference type="NCBI Taxonomy" id="2315694"/>
    <lineage>
        <taxon>Bacteria</taxon>
        <taxon>Bacillati</taxon>
        <taxon>Bacillota</taxon>
        <taxon>Bacilli</taxon>
        <taxon>Bacillales</taxon>
        <taxon>Paenibacillaceae</taxon>
        <taxon>Cohnella</taxon>
    </lineage>
</organism>
<evidence type="ECO:0000313" key="6">
    <source>
        <dbReference type="EMBL" id="RIE04840.1"/>
    </source>
</evidence>
<dbReference type="InterPro" id="IPR037923">
    <property type="entry name" value="HTH-like"/>
</dbReference>
<dbReference type="Pfam" id="PF12833">
    <property type="entry name" value="HTH_18"/>
    <property type="match status" value="1"/>
</dbReference>
<dbReference type="Gene3D" id="1.10.10.60">
    <property type="entry name" value="Homeodomain-like"/>
    <property type="match status" value="2"/>
</dbReference>
<dbReference type="GO" id="GO:0003700">
    <property type="term" value="F:DNA-binding transcription factor activity"/>
    <property type="evidence" value="ECO:0007669"/>
    <property type="project" value="InterPro"/>
</dbReference>
<evidence type="ECO:0000259" key="5">
    <source>
        <dbReference type="PROSITE" id="PS50983"/>
    </source>
</evidence>
<dbReference type="InterPro" id="IPR002491">
    <property type="entry name" value="ABC_transptr_periplasmic_BD"/>
</dbReference>
<keyword evidence="1" id="KW-0805">Transcription regulation</keyword>
<feature type="domain" description="HTH araC/xylS-type" evidence="4">
    <location>
        <begin position="210"/>
        <end position="308"/>
    </location>
</feature>
<keyword evidence="7" id="KW-1185">Reference proteome</keyword>
<dbReference type="InterPro" id="IPR018060">
    <property type="entry name" value="HTH_AraC"/>
</dbReference>
<reference evidence="6 7" key="1">
    <citation type="submission" date="2018-09" db="EMBL/GenBank/DDBJ databases">
        <title>Cohnella cavernae sp. nov., isolated from a karst cave.</title>
        <authorList>
            <person name="Zhu H."/>
        </authorList>
    </citation>
    <scope>NUCLEOTIDE SEQUENCE [LARGE SCALE GENOMIC DNA]</scope>
    <source>
        <strain evidence="6 7">K2E09-144</strain>
    </source>
</reference>